<dbReference type="Proteomes" id="UP001281410">
    <property type="component" value="Unassembled WGS sequence"/>
</dbReference>
<comment type="caution">
    <text evidence="3">The sequence shown here is derived from an EMBL/GenBank/DDBJ whole genome shotgun (WGS) entry which is preliminary data.</text>
</comment>
<dbReference type="InterPro" id="IPR040256">
    <property type="entry name" value="At4g02000-like"/>
</dbReference>
<protein>
    <recommendedName>
        <fullName evidence="2">DUF4283 domain-containing protein</fullName>
    </recommendedName>
</protein>
<sequence>MKLSSDLKVQLCKPWSNALILKIMRRPHTLNFIGQWQLRDLEDGYFVVRFQMQEDLDFVLTGGPWVIANQYLVVQMWRPNFVPSEDEIRQMPIWSKAARMPDVGRESNVVGNDSFGPWMQVSYGRNGSNNDGTRNFGRRNRSVGNSGGVSSGSKSNNRPPANELWSKVQWSNQPKNYLGVNKSGFCKPFEENVNKIGLSSSGKLKSNEKQQEHMEEILEDFEVLKALHQKMMDSVQPENVTGDDSMDANVDIILDENDDDG</sequence>
<evidence type="ECO:0000313" key="4">
    <source>
        <dbReference type="Proteomes" id="UP001281410"/>
    </source>
</evidence>
<evidence type="ECO:0000256" key="1">
    <source>
        <dbReference type="SAM" id="MobiDB-lite"/>
    </source>
</evidence>
<name>A0AAD9ZNT0_9ROSI</name>
<evidence type="ECO:0000313" key="3">
    <source>
        <dbReference type="EMBL" id="KAK3184890.1"/>
    </source>
</evidence>
<reference evidence="3" key="1">
    <citation type="journal article" date="2023" name="Plant J.">
        <title>Genome sequences and population genomics provide insights into the demographic history, inbreeding, and mutation load of two 'living fossil' tree species of Dipteronia.</title>
        <authorList>
            <person name="Feng Y."/>
            <person name="Comes H.P."/>
            <person name="Chen J."/>
            <person name="Zhu S."/>
            <person name="Lu R."/>
            <person name="Zhang X."/>
            <person name="Li P."/>
            <person name="Qiu J."/>
            <person name="Olsen K.M."/>
            <person name="Qiu Y."/>
        </authorList>
    </citation>
    <scope>NUCLEOTIDE SEQUENCE</scope>
    <source>
        <strain evidence="3">NBL</strain>
    </source>
</reference>
<feature type="compositionally biased region" description="Polar residues" evidence="1">
    <location>
        <begin position="123"/>
        <end position="133"/>
    </location>
</feature>
<dbReference type="Pfam" id="PF14111">
    <property type="entry name" value="DUF4283"/>
    <property type="match status" value="1"/>
</dbReference>
<dbReference type="PANTHER" id="PTHR31286:SF99">
    <property type="entry name" value="DUF4283 DOMAIN-CONTAINING PROTEIN"/>
    <property type="match status" value="1"/>
</dbReference>
<dbReference type="AlphaFoldDB" id="A0AAD9ZNT0"/>
<gene>
    <name evidence="3" type="ORF">Dsin_032176</name>
</gene>
<keyword evidence="4" id="KW-1185">Reference proteome</keyword>
<proteinExistence type="predicted"/>
<dbReference type="PANTHER" id="PTHR31286">
    <property type="entry name" value="GLYCINE-RICH CELL WALL STRUCTURAL PROTEIN 1.8-LIKE"/>
    <property type="match status" value="1"/>
</dbReference>
<feature type="domain" description="DUF4283" evidence="2">
    <location>
        <begin position="29"/>
        <end position="85"/>
    </location>
</feature>
<dbReference type="EMBL" id="JANJYJ010000010">
    <property type="protein sequence ID" value="KAK3184890.1"/>
    <property type="molecule type" value="Genomic_DNA"/>
</dbReference>
<evidence type="ECO:0000259" key="2">
    <source>
        <dbReference type="Pfam" id="PF14111"/>
    </source>
</evidence>
<feature type="region of interest" description="Disordered" evidence="1">
    <location>
        <begin position="123"/>
        <end position="162"/>
    </location>
</feature>
<feature type="region of interest" description="Disordered" evidence="1">
    <location>
        <begin position="235"/>
        <end position="261"/>
    </location>
</feature>
<dbReference type="InterPro" id="IPR025558">
    <property type="entry name" value="DUF4283"/>
</dbReference>
<accession>A0AAD9ZNT0</accession>
<organism evidence="3 4">
    <name type="scientific">Dipteronia sinensis</name>
    <dbReference type="NCBI Taxonomy" id="43782"/>
    <lineage>
        <taxon>Eukaryota</taxon>
        <taxon>Viridiplantae</taxon>
        <taxon>Streptophyta</taxon>
        <taxon>Embryophyta</taxon>
        <taxon>Tracheophyta</taxon>
        <taxon>Spermatophyta</taxon>
        <taxon>Magnoliopsida</taxon>
        <taxon>eudicotyledons</taxon>
        <taxon>Gunneridae</taxon>
        <taxon>Pentapetalae</taxon>
        <taxon>rosids</taxon>
        <taxon>malvids</taxon>
        <taxon>Sapindales</taxon>
        <taxon>Sapindaceae</taxon>
        <taxon>Hippocastanoideae</taxon>
        <taxon>Acereae</taxon>
        <taxon>Dipteronia</taxon>
    </lineage>
</organism>